<comment type="subunit">
    <text evidence="7">Heterotrimer of A, B and C subunits.</text>
</comment>
<keyword evidence="2 7" id="KW-0436">Ligase</keyword>
<sequence>MSISEARKLAEDEGCVEAVGRCVEGLEGGKLNDFITISKEQATARAERLDENEKLWREKPLFGVPVAVKDNISTRGIPTTCASKILEGYVPPFDATVVQRLYEAGAIIVGKTNMDEFGMGSTCENSFIGPCKNPHDHSRVAGGSSGGSAAAVAAGEVPIALGSDTGGSIRCPAAFCGCVGLKPTYGAVSRYGLVAYANSLEQIGPMASSVEDVAVLFDVIAGRDKRDSTSVEAKPIVPNLKEDVRGMVVGIPREFYPEGLDEDVERAAWEMVHALEDAGVEHREVSLPHVPYALPAYYIIAMSEASSNLARFDGLRYGLRTKDTNWHDTFSRVRGEGFGTEVKRRVILGTYALSKGYHDRYYLKALKVRTLVKRDFDRALSDVDALIAPTMPYPAFRIGERVDDPLSMYLSDVFTVPINLAGVPSLSVPARRKGEGGMPLGIQLIGRNFEEATLVSLALAGGWK</sequence>
<comment type="similarity">
    <text evidence="1 7">Belongs to the amidase family. GatA subfamily.</text>
</comment>
<evidence type="ECO:0000313" key="9">
    <source>
        <dbReference type="EMBL" id="HIH69413.1"/>
    </source>
</evidence>
<evidence type="ECO:0000256" key="1">
    <source>
        <dbReference type="ARBA" id="ARBA00008069"/>
    </source>
</evidence>
<comment type="catalytic activity">
    <reaction evidence="6 7">
        <text>L-glutamyl-tRNA(Gln) + L-glutamine + ATP + H2O = L-glutaminyl-tRNA(Gln) + L-glutamate + ADP + phosphate + H(+)</text>
        <dbReference type="Rhea" id="RHEA:17521"/>
        <dbReference type="Rhea" id="RHEA-COMP:9681"/>
        <dbReference type="Rhea" id="RHEA-COMP:9684"/>
        <dbReference type="ChEBI" id="CHEBI:15377"/>
        <dbReference type="ChEBI" id="CHEBI:15378"/>
        <dbReference type="ChEBI" id="CHEBI:29985"/>
        <dbReference type="ChEBI" id="CHEBI:30616"/>
        <dbReference type="ChEBI" id="CHEBI:43474"/>
        <dbReference type="ChEBI" id="CHEBI:58359"/>
        <dbReference type="ChEBI" id="CHEBI:78520"/>
        <dbReference type="ChEBI" id="CHEBI:78521"/>
        <dbReference type="ChEBI" id="CHEBI:456216"/>
        <dbReference type="EC" id="6.3.5.7"/>
    </reaction>
</comment>
<dbReference type="HAMAP" id="MF_00120">
    <property type="entry name" value="GatA"/>
    <property type="match status" value="1"/>
</dbReference>
<keyword evidence="3 7" id="KW-0547">Nucleotide-binding</keyword>
<dbReference type="PANTHER" id="PTHR11895">
    <property type="entry name" value="TRANSAMIDASE"/>
    <property type="match status" value="1"/>
</dbReference>
<dbReference type="GO" id="GO:0006412">
    <property type="term" value="P:translation"/>
    <property type="evidence" value="ECO:0007669"/>
    <property type="project" value="UniProtKB-UniRule"/>
</dbReference>
<dbReference type="InterPro" id="IPR004412">
    <property type="entry name" value="GatA"/>
</dbReference>
<name>A0A832RW95_9EURY</name>
<dbReference type="GO" id="GO:0005524">
    <property type="term" value="F:ATP binding"/>
    <property type="evidence" value="ECO:0007669"/>
    <property type="project" value="UniProtKB-KW"/>
</dbReference>
<gene>
    <name evidence="7 9" type="primary">gatA</name>
    <name evidence="9" type="ORF">HA299_02145</name>
</gene>
<dbReference type="Gene3D" id="3.90.1300.10">
    <property type="entry name" value="Amidase signature (AS) domain"/>
    <property type="match status" value="1"/>
</dbReference>
<dbReference type="InterPro" id="IPR000120">
    <property type="entry name" value="Amidase"/>
</dbReference>
<keyword evidence="5 7" id="KW-0648">Protein biosynthesis</keyword>
<dbReference type="RefSeq" id="WP_052353193.1">
    <property type="nucleotide sequence ID" value="NZ_DUIH01000009.1"/>
</dbReference>
<evidence type="ECO:0000256" key="6">
    <source>
        <dbReference type="ARBA" id="ARBA00047407"/>
    </source>
</evidence>
<evidence type="ECO:0000259" key="8">
    <source>
        <dbReference type="Pfam" id="PF01425"/>
    </source>
</evidence>
<dbReference type="PROSITE" id="PS00571">
    <property type="entry name" value="AMIDASES"/>
    <property type="match status" value="1"/>
</dbReference>
<reference evidence="9" key="1">
    <citation type="journal article" date="2020" name="bioRxiv">
        <title>A rank-normalized archaeal taxonomy based on genome phylogeny resolves widespread incomplete and uneven classifications.</title>
        <authorList>
            <person name="Rinke C."/>
            <person name="Chuvochina M."/>
            <person name="Mussig A.J."/>
            <person name="Chaumeil P.-A."/>
            <person name="Waite D.W."/>
            <person name="Whitman W.B."/>
            <person name="Parks D.H."/>
            <person name="Hugenholtz P."/>
        </authorList>
    </citation>
    <scope>NUCLEOTIDE SEQUENCE</scope>
    <source>
        <strain evidence="9">UBA12518</strain>
    </source>
</reference>
<dbReference type="AlphaFoldDB" id="A0A832RW95"/>
<accession>A0A832RW95</accession>
<dbReference type="SUPFAM" id="SSF75304">
    <property type="entry name" value="Amidase signature (AS) enzymes"/>
    <property type="match status" value="1"/>
</dbReference>
<evidence type="ECO:0000256" key="2">
    <source>
        <dbReference type="ARBA" id="ARBA00022598"/>
    </source>
</evidence>
<evidence type="ECO:0000256" key="4">
    <source>
        <dbReference type="ARBA" id="ARBA00022840"/>
    </source>
</evidence>
<evidence type="ECO:0000256" key="5">
    <source>
        <dbReference type="ARBA" id="ARBA00022917"/>
    </source>
</evidence>
<feature type="active site" description="Charge relay system" evidence="7">
    <location>
        <position position="69"/>
    </location>
</feature>
<proteinExistence type="inferred from homology"/>
<feature type="domain" description="Amidase" evidence="8">
    <location>
        <begin position="30"/>
        <end position="454"/>
    </location>
</feature>
<feature type="active site" description="Acyl-ester intermediate" evidence="7">
    <location>
        <position position="168"/>
    </location>
</feature>
<dbReference type="InterPro" id="IPR020556">
    <property type="entry name" value="Amidase_CS"/>
</dbReference>
<protein>
    <recommendedName>
        <fullName evidence="7">Glutamyl-tRNA(Gln) amidotransferase subunit A</fullName>
        <shortName evidence="7">Glu-ADT subunit A</shortName>
        <ecNumber evidence="7">6.3.5.7</ecNumber>
    </recommendedName>
</protein>
<dbReference type="PANTHER" id="PTHR11895:SF7">
    <property type="entry name" value="GLUTAMYL-TRNA(GLN) AMIDOTRANSFERASE SUBUNIT A, MITOCHONDRIAL"/>
    <property type="match status" value="1"/>
</dbReference>
<evidence type="ECO:0000256" key="3">
    <source>
        <dbReference type="ARBA" id="ARBA00022741"/>
    </source>
</evidence>
<feature type="active site" description="Charge relay system" evidence="7">
    <location>
        <position position="144"/>
    </location>
</feature>
<comment type="caution">
    <text evidence="9">The sequence shown here is derived from an EMBL/GenBank/DDBJ whole genome shotgun (WGS) entry which is preliminary data.</text>
</comment>
<dbReference type="GO" id="GO:0030956">
    <property type="term" value="C:glutamyl-tRNA(Gln) amidotransferase complex"/>
    <property type="evidence" value="ECO:0007669"/>
    <property type="project" value="InterPro"/>
</dbReference>
<dbReference type="InterPro" id="IPR036928">
    <property type="entry name" value="AS_sf"/>
</dbReference>
<evidence type="ECO:0000256" key="7">
    <source>
        <dbReference type="HAMAP-Rule" id="MF_00120"/>
    </source>
</evidence>
<keyword evidence="9" id="KW-0808">Transferase</keyword>
<dbReference type="Pfam" id="PF01425">
    <property type="entry name" value="Amidase"/>
    <property type="match status" value="1"/>
</dbReference>
<keyword evidence="4 7" id="KW-0067">ATP-binding</keyword>
<dbReference type="EC" id="6.3.5.7" evidence="7"/>
<dbReference type="GO" id="GO:0050567">
    <property type="term" value="F:glutaminyl-tRNA synthase (glutamine-hydrolyzing) activity"/>
    <property type="evidence" value="ECO:0007669"/>
    <property type="project" value="UniProtKB-UniRule"/>
</dbReference>
<evidence type="ECO:0000313" key="10">
    <source>
        <dbReference type="Proteomes" id="UP000600363"/>
    </source>
</evidence>
<dbReference type="EMBL" id="DUIH01000009">
    <property type="protein sequence ID" value="HIH69413.1"/>
    <property type="molecule type" value="Genomic_DNA"/>
</dbReference>
<comment type="function">
    <text evidence="7">Allows the formation of correctly charged Gln-tRNA(Gln) through the transamidation of misacylated Glu-tRNA(Gln) in organisms which lack glutaminyl-tRNA synthetase. The reaction takes place in the presence of glutamine and ATP through an activated gamma-phospho-Glu-tRNA(Gln).</text>
</comment>
<dbReference type="GO" id="GO:0016740">
    <property type="term" value="F:transferase activity"/>
    <property type="evidence" value="ECO:0007669"/>
    <property type="project" value="UniProtKB-KW"/>
</dbReference>
<dbReference type="NCBIfam" id="TIGR00132">
    <property type="entry name" value="gatA"/>
    <property type="match status" value="1"/>
</dbReference>
<dbReference type="InterPro" id="IPR023631">
    <property type="entry name" value="Amidase_dom"/>
</dbReference>
<organism evidence="9 10">
    <name type="scientific">Methermicoccus shengliensis</name>
    <dbReference type="NCBI Taxonomy" id="660064"/>
    <lineage>
        <taxon>Archaea</taxon>
        <taxon>Methanobacteriati</taxon>
        <taxon>Methanobacteriota</taxon>
        <taxon>Stenosarchaea group</taxon>
        <taxon>Methanomicrobia</taxon>
        <taxon>Methanosarcinales</taxon>
        <taxon>Methermicoccaceae</taxon>
        <taxon>Methermicoccus</taxon>
    </lineage>
</organism>
<dbReference type="Proteomes" id="UP000600363">
    <property type="component" value="Unassembled WGS sequence"/>
</dbReference>